<feature type="compositionally biased region" description="Basic and acidic residues" evidence="4">
    <location>
        <begin position="262"/>
        <end position="271"/>
    </location>
</feature>
<feature type="region of interest" description="Disordered" evidence="4">
    <location>
        <begin position="251"/>
        <end position="276"/>
    </location>
</feature>
<dbReference type="InterPro" id="IPR045058">
    <property type="entry name" value="GIMA/IAN/Toc"/>
</dbReference>
<evidence type="ECO:0000313" key="7">
    <source>
        <dbReference type="Proteomes" id="UP000694621"/>
    </source>
</evidence>
<proteinExistence type="inferred from homology"/>
<keyword evidence="2" id="KW-0547">Nucleotide-binding</keyword>
<dbReference type="InterPro" id="IPR006703">
    <property type="entry name" value="G_AIG1"/>
</dbReference>
<protein>
    <recommendedName>
        <fullName evidence="5">AIG1-type G domain-containing protein</fullName>
    </recommendedName>
</protein>
<evidence type="ECO:0000256" key="4">
    <source>
        <dbReference type="SAM" id="MobiDB-lite"/>
    </source>
</evidence>
<dbReference type="CDD" id="cd01852">
    <property type="entry name" value="AIG1"/>
    <property type="match status" value="1"/>
</dbReference>
<dbReference type="Proteomes" id="UP000694621">
    <property type="component" value="Unplaced"/>
</dbReference>
<comment type="similarity">
    <text evidence="1">Belongs to the TRAFAC class TrmE-Era-EngA-EngB-Septin-like GTPase superfamily. AIG1/Toc34/Toc159-like paraseptin GTPase family. IAN subfamily.</text>
</comment>
<dbReference type="Gene3D" id="3.40.50.300">
    <property type="entry name" value="P-loop containing nucleotide triphosphate hydrolases"/>
    <property type="match status" value="1"/>
</dbReference>
<feature type="domain" description="AIG1-type G" evidence="5">
    <location>
        <begin position="10"/>
        <end position="205"/>
    </location>
</feature>
<dbReference type="Ensembl" id="ENSAMXT00005028338.1">
    <property type="protein sequence ID" value="ENSAMXP00005025716.1"/>
    <property type="gene ID" value="ENSAMXG00005013017.1"/>
</dbReference>
<dbReference type="SUPFAM" id="SSF52540">
    <property type="entry name" value="P-loop containing nucleoside triphosphate hydrolases"/>
    <property type="match status" value="1"/>
</dbReference>
<evidence type="ECO:0000259" key="5">
    <source>
        <dbReference type="PROSITE" id="PS51720"/>
    </source>
</evidence>
<evidence type="ECO:0000256" key="1">
    <source>
        <dbReference type="ARBA" id="ARBA00008535"/>
    </source>
</evidence>
<organism evidence="6 7">
    <name type="scientific">Astyanax mexicanus</name>
    <name type="common">Blind cave fish</name>
    <name type="synonym">Astyanax fasciatus mexicanus</name>
    <dbReference type="NCBI Taxonomy" id="7994"/>
    <lineage>
        <taxon>Eukaryota</taxon>
        <taxon>Metazoa</taxon>
        <taxon>Chordata</taxon>
        <taxon>Craniata</taxon>
        <taxon>Vertebrata</taxon>
        <taxon>Euteleostomi</taxon>
        <taxon>Actinopterygii</taxon>
        <taxon>Neopterygii</taxon>
        <taxon>Teleostei</taxon>
        <taxon>Ostariophysi</taxon>
        <taxon>Characiformes</taxon>
        <taxon>Characoidei</taxon>
        <taxon>Acestrorhamphidae</taxon>
        <taxon>Acestrorhamphinae</taxon>
        <taxon>Astyanax</taxon>
    </lineage>
</organism>
<dbReference type="FunFam" id="3.40.50.300:FF:000366">
    <property type="entry name" value="GTPase, IMAP family member 2"/>
    <property type="match status" value="1"/>
</dbReference>
<dbReference type="PROSITE" id="PS51720">
    <property type="entry name" value="G_AIG1"/>
    <property type="match status" value="1"/>
</dbReference>
<dbReference type="AlphaFoldDB" id="A0A8B9JRS6"/>
<feature type="compositionally biased region" description="Polar residues" evidence="4">
    <location>
        <begin position="251"/>
        <end position="260"/>
    </location>
</feature>
<accession>A0A8B9JRS6</accession>
<evidence type="ECO:0000256" key="2">
    <source>
        <dbReference type="ARBA" id="ARBA00022741"/>
    </source>
</evidence>
<dbReference type="GO" id="GO:0005525">
    <property type="term" value="F:GTP binding"/>
    <property type="evidence" value="ECO:0007669"/>
    <property type="project" value="UniProtKB-KW"/>
</dbReference>
<dbReference type="Pfam" id="PF04548">
    <property type="entry name" value="AIG1"/>
    <property type="match status" value="1"/>
</dbReference>
<dbReference type="PANTHER" id="PTHR10903">
    <property type="entry name" value="GTPASE, IMAP FAMILY MEMBER-RELATED"/>
    <property type="match status" value="1"/>
</dbReference>
<keyword evidence="3" id="KW-0342">GTP-binding</keyword>
<name>A0A8B9JRS6_ASTMX</name>
<dbReference type="PANTHER" id="PTHR10903:SF188">
    <property type="entry name" value="GTPASE IMAP FAMILY MEMBER 2-LIKE-RELATED"/>
    <property type="match status" value="1"/>
</dbReference>
<evidence type="ECO:0000256" key="3">
    <source>
        <dbReference type="ARBA" id="ARBA00023134"/>
    </source>
</evidence>
<reference evidence="6" key="1">
    <citation type="submission" date="2025-08" db="UniProtKB">
        <authorList>
            <consortium name="Ensembl"/>
        </authorList>
    </citation>
    <scope>IDENTIFICATION</scope>
</reference>
<evidence type="ECO:0000313" key="6">
    <source>
        <dbReference type="Ensembl" id="ENSAMXP00005025716.1"/>
    </source>
</evidence>
<dbReference type="InterPro" id="IPR027417">
    <property type="entry name" value="P-loop_NTPase"/>
</dbReference>
<sequence length="307" mass="34903">NTEETYLHLYKDLRIILLGKTGSGKSSAGNIILGEKKFHASFSFESVTRNCEKREVTVLGRKISVIDTPGLFDTSLSEEDLKAKIKNCVQLALPGPHAFLLVIRLDARFTAEERNTVKWIQENFGEDALKHTIVLFTHADQLVMPLDQFIKVSQPLEHLVKSCAGGYHSFNNVNSGDRFQAQKLVDKIDALVRKYYSNEMFLKAQEEIERENQEMQTQLKKSEEARIQLEEELEERNKIYEDIRRRLNEQQNRTRQGVNNRRSGESSEESSRTCCRKPSGTVIGLLAGIALAIVVNSLQICSKCTLL</sequence>